<sequence length="135" mass="15430">MESSDSKKPRRYKKHKTNTQERLIKKFPYRLCLLTEPDQASQQSWKAKSNSLKDQLPLQKNLVPTRSIPMPGFGASDATPQSSSKSRQPPLYRQWELKLLSLRFPRLDLGKLFPRKASADHPHTTETSGPSKNVS</sequence>
<dbReference type="OMA" id="HTEAACP"/>
<dbReference type="PANTHER" id="PTHR37875">
    <property type="entry name" value="HYPOTHETICAL PROTEIN LOC685964"/>
    <property type="match status" value="1"/>
</dbReference>
<dbReference type="Proteomes" id="UP000694386">
    <property type="component" value="Unplaced"/>
</dbReference>
<accession>A0A8C2LHF3</accession>
<dbReference type="InterPro" id="IPR038782">
    <property type="entry name" value="C3orf22"/>
</dbReference>
<evidence type="ECO:0000313" key="2">
    <source>
        <dbReference type="Ensembl" id="ENSCGRP00001003433.1"/>
    </source>
</evidence>
<name>A0A8C2LHF3_CRIGR</name>
<feature type="region of interest" description="Disordered" evidence="1">
    <location>
        <begin position="112"/>
        <end position="135"/>
    </location>
</feature>
<organism evidence="2 3">
    <name type="scientific">Cricetulus griseus</name>
    <name type="common">Chinese hamster</name>
    <name type="synonym">Cricetulus barabensis griseus</name>
    <dbReference type="NCBI Taxonomy" id="10029"/>
    <lineage>
        <taxon>Eukaryota</taxon>
        <taxon>Metazoa</taxon>
        <taxon>Chordata</taxon>
        <taxon>Craniata</taxon>
        <taxon>Vertebrata</taxon>
        <taxon>Euteleostomi</taxon>
        <taxon>Mammalia</taxon>
        <taxon>Eutheria</taxon>
        <taxon>Euarchontoglires</taxon>
        <taxon>Glires</taxon>
        <taxon>Rodentia</taxon>
        <taxon>Myomorpha</taxon>
        <taxon>Muroidea</taxon>
        <taxon>Cricetidae</taxon>
        <taxon>Cricetinae</taxon>
        <taxon>Cricetulus</taxon>
    </lineage>
</organism>
<feature type="compositionally biased region" description="Polar residues" evidence="1">
    <location>
        <begin position="38"/>
        <end position="53"/>
    </location>
</feature>
<feature type="compositionally biased region" description="Polar residues" evidence="1">
    <location>
        <begin position="78"/>
        <end position="87"/>
    </location>
</feature>
<reference evidence="2" key="2">
    <citation type="submission" date="2025-09" db="UniProtKB">
        <authorList>
            <consortium name="Ensembl"/>
        </authorList>
    </citation>
    <scope>IDENTIFICATION</scope>
</reference>
<proteinExistence type="predicted"/>
<dbReference type="AlphaFoldDB" id="A0A8C2LHF3"/>
<feature type="region of interest" description="Disordered" evidence="1">
    <location>
        <begin position="38"/>
        <end position="90"/>
    </location>
</feature>
<evidence type="ECO:0000313" key="3">
    <source>
        <dbReference type="Proteomes" id="UP000694386"/>
    </source>
</evidence>
<dbReference type="Ensembl" id="ENSCGRT00001004950.1">
    <property type="protein sequence ID" value="ENSCGRP00001003433.1"/>
    <property type="gene ID" value="ENSCGRG00001004158.1"/>
</dbReference>
<feature type="compositionally biased region" description="Polar residues" evidence="1">
    <location>
        <begin position="125"/>
        <end position="135"/>
    </location>
</feature>
<evidence type="ECO:0000256" key="1">
    <source>
        <dbReference type="SAM" id="MobiDB-lite"/>
    </source>
</evidence>
<dbReference type="GeneTree" id="ENSGT00390000004778"/>
<protein>
    <submittedName>
        <fullName evidence="2">cDNA sequence BC048671</fullName>
    </submittedName>
</protein>
<dbReference type="PANTHER" id="PTHR37875:SF1">
    <property type="entry name" value="CHROMOSOME 3 OPEN READING FRAME 22"/>
    <property type="match status" value="1"/>
</dbReference>
<reference evidence="2" key="1">
    <citation type="submission" date="2025-08" db="UniProtKB">
        <authorList>
            <consortium name="Ensembl"/>
        </authorList>
    </citation>
    <scope>IDENTIFICATION</scope>
</reference>